<dbReference type="PANTHER" id="PTHR47936:SF1">
    <property type="entry name" value="PENTATRICOPEPTIDE REPEAT-CONTAINING PROTEIN GUN1, CHLOROPLASTIC"/>
    <property type="match status" value="1"/>
</dbReference>
<keyword evidence="3" id="KW-0677">Repeat</keyword>
<dbReference type="Pfam" id="PF05843">
    <property type="entry name" value="Suf"/>
    <property type="match status" value="1"/>
</dbReference>
<comment type="function">
    <text evidence="5">Regulates mitochondrial small subunit maturation by controlling 15S rRNA 5'-end processing. Localizes to the 5' precursor of the 15S rRNA in a position that is subsequently occupied by mS47 in the mature yeast mtSSU. Uses structure and sequence-specific RNA recognition, binding to a single-stranded region of the precursor and specifically recognizing bases -6 to -1. The exchange of Ccm1 for mS47 is coupled to the irreversible removal of precursor rRNA that is accompanied by conformational changes of the mitoribosomal proteins uS5m and mS26. These conformational changes signal completion of 5'-end rRNA processing through protection of the mature 5'-end of the 15S rRNA and stabilization of mS47. The removal of the 5' precursor together with the dissociation of Ccm1 may be catalyzed by the 5'-3' exoribonuclease Pet127. Involved in the specific removal of group I introns in mitochondrial encoded transcripts.</text>
</comment>
<protein>
    <recommendedName>
        <fullName evidence="7">Mitochondrial 15S rRNA processing factor CCM1</fullName>
    </recommendedName>
</protein>
<evidence type="ECO:0000256" key="3">
    <source>
        <dbReference type="ARBA" id="ARBA00022737"/>
    </source>
</evidence>
<comment type="subcellular location">
    <subcellularLocation>
        <location evidence="1">Nucleus</location>
    </subcellularLocation>
</comment>
<dbReference type="GO" id="GO:0005634">
    <property type="term" value="C:nucleus"/>
    <property type="evidence" value="ECO:0007669"/>
    <property type="project" value="UniProtKB-SubCell"/>
</dbReference>
<comment type="subunit">
    <text evidence="6">Binds to mitochondrial small subunit 15S rRNA.</text>
</comment>
<evidence type="ECO:0000256" key="5">
    <source>
        <dbReference type="ARBA" id="ARBA00044493"/>
    </source>
</evidence>
<dbReference type="OrthoDB" id="185373at2759"/>
<evidence type="ECO:0000256" key="4">
    <source>
        <dbReference type="ARBA" id="ARBA00023242"/>
    </source>
</evidence>
<sequence>MITLRNTVGRVTRNGLNQLKVSAPKAPSTFIASRYNSASASTTTTTTTPITTTGPASKQDSSPPPPKNSAHRSKDGRKGAPSGKRGPARRVNSKVRDITSQIKTVILENKDLNEAYDILEEGIVFLRSIQKEEQIEDRTIFYAFYPLAIELFDLVMKRGGSEFKKSLDELLDFFVENKIAHPWHFLQVGLHKWRTASDDAKARGDTFEEFIAIWLRCFEYGSMNGFVYTRKIDPIQGRDQNLDFGHSYLTNLVYSAYLHLCMLEKTTYSEEDARRFHPRGQIPSRFQVLRILDHFELANQVEKNKIANFLVNLRRQNYDPNGPVALQDIEHSDTKRKLEMVYSDIVYASKERNVQIHEKTVCALMERFLVFDDFDAVFAFFESITDSGVLPGPDSWAVALQAMTNPTRIRIEERKNAKEEVLATFERTIASFLASGLSFNSRVLTAVVAGYANLGEFEKAEDYTAKYPSLFGHSTMDALVRGYVLQKQVETAEKKFQEFLSAKGTKNDGPYKPSTDTMNDFLNYYTKNKNYDAVNGLMTFMEQRGIEENVATKTIMVDAYVTNMISIGKTPDLSAIMKRIQKKGHNQVLFSAILKGLIQGGNIKSARSLFDFLKKVYPYASDLYMQMIIGEISIGEISIAEELFNRLIKEIENLVLMWNAFIRALLPKSDAMAKLYFHRMKEYQQQPNYFTYYFMLDHFTRMNDKQEVQWLVDELDASNIQDFGSKLPDILQRLSTKVDVSPGLLARVQQS</sequence>
<dbReference type="InterPro" id="IPR008847">
    <property type="entry name" value="Suf"/>
</dbReference>
<comment type="similarity">
    <text evidence="2">Belongs to the CCM1 family.</text>
</comment>
<accession>A0A367YHH7</accession>
<dbReference type="Proteomes" id="UP000253472">
    <property type="component" value="Unassembled WGS sequence"/>
</dbReference>
<comment type="caution">
    <text evidence="10">The sequence shown here is derived from an EMBL/GenBank/DDBJ whole genome shotgun (WGS) entry which is preliminary data.</text>
</comment>
<dbReference type="AlphaFoldDB" id="A0A367YHH7"/>
<dbReference type="SUPFAM" id="SSF48452">
    <property type="entry name" value="TPR-like"/>
    <property type="match status" value="1"/>
</dbReference>
<evidence type="ECO:0000256" key="6">
    <source>
        <dbReference type="ARBA" id="ARBA00044511"/>
    </source>
</evidence>
<evidence type="ECO:0000256" key="1">
    <source>
        <dbReference type="ARBA" id="ARBA00004123"/>
    </source>
</evidence>
<keyword evidence="11" id="KW-1185">Reference proteome</keyword>
<name>A0A367YHH7_9ASCO</name>
<evidence type="ECO:0000313" key="10">
    <source>
        <dbReference type="EMBL" id="RCK65039.1"/>
    </source>
</evidence>
<reference evidence="10 11" key="1">
    <citation type="submission" date="2018-06" db="EMBL/GenBank/DDBJ databases">
        <title>Whole genome sequencing of Candida tropicalis (genome annotated by CSBL at Korea University).</title>
        <authorList>
            <person name="Ahn J."/>
        </authorList>
    </citation>
    <scope>NUCLEOTIDE SEQUENCE [LARGE SCALE GENOMIC DNA]</scope>
    <source>
        <strain evidence="10 11">ATCC 20962</strain>
    </source>
</reference>
<dbReference type="GO" id="GO:0031930">
    <property type="term" value="P:mitochondria-nucleus signaling pathway"/>
    <property type="evidence" value="ECO:0007669"/>
    <property type="project" value="TreeGrafter"/>
</dbReference>
<dbReference type="Gene3D" id="1.25.40.10">
    <property type="entry name" value="Tetratricopeptide repeat domain"/>
    <property type="match status" value="2"/>
</dbReference>
<feature type="region of interest" description="Disordered" evidence="8">
    <location>
        <begin position="37"/>
        <end position="94"/>
    </location>
</feature>
<evidence type="ECO:0000256" key="7">
    <source>
        <dbReference type="ARBA" id="ARBA00044527"/>
    </source>
</evidence>
<dbReference type="PANTHER" id="PTHR47936">
    <property type="entry name" value="PPR_LONG DOMAIN-CONTAINING PROTEIN"/>
    <property type="match status" value="1"/>
</dbReference>
<dbReference type="GO" id="GO:0006396">
    <property type="term" value="P:RNA processing"/>
    <property type="evidence" value="ECO:0007669"/>
    <property type="project" value="InterPro"/>
</dbReference>
<evidence type="ECO:0000256" key="2">
    <source>
        <dbReference type="ARBA" id="ARBA00006192"/>
    </source>
</evidence>
<gene>
    <name evidence="10" type="ORF">Cantr_00855</name>
</gene>
<evidence type="ECO:0000259" key="9">
    <source>
        <dbReference type="Pfam" id="PF05843"/>
    </source>
</evidence>
<dbReference type="STRING" id="5486.A0A367YHH7"/>
<dbReference type="InterPro" id="IPR011990">
    <property type="entry name" value="TPR-like_helical_dom_sf"/>
</dbReference>
<evidence type="ECO:0000256" key="8">
    <source>
        <dbReference type="SAM" id="MobiDB-lite"/>
    </source>
</evidence>
<evidence type="ECO:0000313" key="11">
    <source>
        <dbReference type="Proteomes" id="UP000253472"/>
    </source>
</evidence>
<proteinExistence type="inferred from homology"/>
<feature type="compositionally biased region" description="Low complexity" evidence="8">
    <location>
        <begin position="42"/>
        <end position="53"/>
    </location>
</feature>
<feature type="domain" description="Suppressor of forked" evidence="9">
    <location>
        <begin position="576"/>
        <end position="662"/>
    </location>
</feature>
<keyword evidence="4" id="KW-0539">Nucleus</keyword>
<dbReference type="EMBL" id="QLNQ01000021">
    <property type="protein sequence ID" value="RCK65039.1"/>
    <property type="molecule type" value="Genomic_DNA"/>
</dbReference>
<organism evidence="10 11">
    <name type="scientific">Candida viswanathii</name>
    <dbReference type="NCBI Taxonomy" id="5486"/>
    <lineage>
        <taxon>Eukaryota</taxon>
        <taxon>Fungi</taxon>
        <taxon>Dikarya</taxon>
        <taxon>Ascomycota</taxon>
        <taxon>Saccharomycotina</taxon>
        <taxon>Pichiomycetes</taxon>
        <taxon>Debaryomycetaceae</taxon>
        <taxon>Candida/Lodderomyces clade</taxon>
        <taxon>Candida</taxon>
    </lineage>
</organism>